<accession>A0ACC0K7S9</accession>
<feature type="non-terminal residue" evidence="1">
    <location>
        <position position="1"/>
    </location>
</feature>
<sequence>YRVENPAFGYLEKYGIPHAERIRVAEEAYHSSPESRIVGGVPAALGQYPYQAGLLIDLVGFVNQAVCAAVLVSDQRLLTAAHCWFDGQHQAWRFTVVLGSVQMFFGGTRQQTSVVVPHNNWLALIRNDIAVIYLASPVAISSTIVPIALPSESQLNKDFVGHYEQVLFHRLSFRDPSVQHLHSWLQWSWHMQRRLRWPSCCHRNEQSLLIGITSFGSAFGCQLVFPSAFTRVTSFTDFINQHV</sequence>
<dbReference type="Proteomes" id="UP001064048">
    <property type="component" value="Chromosome 7"/>
</dbReference>
<evidence type="ECO:0000313" key="1">
    <source>
        <dbReference type="EMBL" id="KAI8432263.1"/>
    </source>
</evidence>
<reference evidence="1 2" key="1">
    <citation type="journal article" date="2022" name="Genome Biol. Evol.">
        <title>The Spruce Budworm Genome: Reconstructing the Evolutionary History of Antifreeze Proteins.</title>
        <authorList>
            <person name="Beliveau C."/>
            <person name="Gagne P."/>
            <person name="Picq S."/>
            <person name="Vernygora O."/>
            <person name="Keeling C.I."/>
            <person name="Pinkney K."/>
            <person name="Doucet D."/>
            <person name="Wen F."/>
            <person name="Johnston J.S."/>
            <person name="Maaroufi H."/>
            <person name="Boyle B."/>
            <person name="Laroche J."/>
            <person name="Dewar K."/>
            <person name="Juretic N."/>
            <person name="Blackburn G."/>
            <person name="Nisole A."/>
            <person name="Brunet B."/>
            <person name="Brandao M."/>
            <person name="Lumley L."/>
            <person name="Duan J."/>
            <person name="Quan G."/>
            <person name="Lucarotti C.J."/>
            <person name="Roe A.D."/>
            <person name="Sperling F.A.H."/>
            <person name="Levesque R.C."/>
            <person name="Cusson M."/>
        </authorList>
    </citation>
    <scope>NUCLEOTIDE SEQUENCE [LARGE SCALE GENOMIC DNA]</scope>
    <source>
        <strain evidence="1">Glfc:IPQL:Cfum</strain>
    </source>
</reference>
<dbReference type="EMBL" id="CM046107">
    <property type="protein sequence ID" value="KAI8432263.1"/>
    <property type="molecule type" value="Genomic_DNA"/>
</dbReference>
<keyword evidence="2" id="KW-1185">Reference proteome</keyword>
<protein>
    <submittedName>
        <fullName evidence="1">Uncharacterized protein</fullName>
    </submittedName>
</protein>
<organism evidence="1 2">
    <name type="scientific">Choristoneura fumiferana</name>
    <name type="common">Spruce budworm moth</name>
    <name type="synonym">Archips fumiferana</name>
    <dbReference type="NCBI Taxonomy" id="7141"/>
    <lineage>
        <taxon>Eukaryota</taxon>
        <taxon>Metazoa</taxon>
        <taxon>Ecdysozoa</taxon>
        <taxon>Arthropoda</taxon>
        <taxon>Hexapoda</taxon>
        <taxon>Insecta</taxon>
        <taxon>Pterygota</taxon>
        <taxon>Neoptera</taxon>
        <taxon>Endopterygota</taxon>
        <taxon>Lepidoptera</taxon>
        <taxon>Glossata</taxon>
        <taxon>Ditrysia</taxon>
        <taxon>Tortricoidea</taxon>
        <taxon>Tortricidae</taxon>
        <taxon>Tortricinae</taxon>
        <taxon>Choristoneura</taxon>
    </lineage>
</organism>
<evidence type="ECO:0000313" key="2">
    <source>
        <dbReference type="Proteomes" id="UP001064048"/>
    </source>
</evidence>
<proteinExistence type="predicted"/>
<comment type="caution">
    <text evidence="1">The sequence shown here is derived from an EMBL/GenBank/DDBJ whole genome shotgun (WGS) entry which is preliminary data.</text>
</comment>
<name>A0ACC0K7S9_CHOFU</name>
<gene>
    <name evidence="1" type="ORF">MSG28_004701</name>
</gene>